<dbReference type="Proteomes" id="UP000199029">
    <property type="component" value="Unassembled WGS sequence"/>
</dbReference>
<dbReference type="PANTHER" id="PTHR30137">
    <property type="entry name" value="LUCIFERASE-LIKE MONOOXYGENASE"/>
    <property type="match status" value="1"/>
</dbReference>
<dbReference type="InterPro" id="IPR036661">
    <property type="entry name" value="Luciferase-like_sf"/>
</dbReference>
<evidence type="ECO:0000313" key="5">
    <source>
        <dbReference type="Proteomes" id="UP000199029"/>
    </source>
</evidence>
<dbReference type="AlphaFoldDB" id="A0A1I5WRR2"/>
<dbReference type="NCBIfam" id="TIGR03858">
    <property type="entry name" value="LLM_2I7G"/>
    <property type="match status" value="1"/>
</dbReference>
<evidence type="ECO:0000259" key="3">
    <source>
        <dbReference type="Pfam" id="PF00296"/>
    </source>
</evidence>
<dbReference type="InterPro" id="IPR022290">
    <property type="entry name" value="LLM_Atu2307-like"/>
</dbReference>
<organism evidence="4 5">
    <name type="scientific">Hymenobacter arizonensis</name>
    <name type="common">Siccationidurans arizonensis</name>
    <dbReference type="NCBI Taxonomy" id="1227077"/>
    <lineage>
        <taxon>Bacteria</taxon>
        <taxon>Pseudomonadati</taxon>
        <taxon>Bacteroidota</taxon>
        <taxon>Cytophagia</taxon>
        <taxon>Cytophagales</taxon>
        <taxon>Hymenobacteraceae</taxon>
        <taxon>Hymenobacter</taxon>
    </lineage>
</organism>
<dbReference type="GO" id="GO:0005829">
    <property type="term" value="C:cytosol"/>
    <property type="evidence" value="ECO:0007669"/>
    <property type="project" value="TreeGrafter"/>
</dbReference>
<evidence type="ECO:0000313" key="4">
    <source>
        <dbReference type="EMBL" id="SFQ22198.1"/>
    </source>
</evidence>
<gene>
    <name evidence="4" type="ORF">SAMN04515668_1448</name>
</gene>
<protein>
    <submittedName>
        <fullName evidence="4">Probable oxidoreductase, LLM family</fullName>
    </submittedName>
</protein>
<dbReference type="EMBL" id="FOXS01000002">
    <property type="protein sequence ID" value="SFQ22198.1"/>
    <property type="molecule type" value="Genomic_DNA"/>
</dbReference>
<accession>A0A1I5WRR2</accession>
<reference evidence="5" key="1">
    <citation type="submission" date="2016-10" db="EMBL/GenBank/DDBJ databases">
        <authorList>
            <person name="Varghese N."/>
            <person name="Submissions S."/>
        </authorList>
    </citation>
    <scope>NUCLEOTIDE SEQUENCE [LARGE SCALE GENOMIC DNA]</scope>
    <source>
        <strain evidence="5">OR362-8,ATCC BAA-1266,JCM 13504</strain>
    </source>
</reference>
<evidence type="ECO:0000256" key="1">
    <source>
        <dbReference type="ARBA" id="ARBA00023002"/>
    </source>
</evidence>
<dbReference type="OrthoDB" id="9776438at2"/>
<dbReference type="PANTHER" id="PTHR30137:SF8">
    <property type="entry name" value="BLR5498 PROTEIN"/>
    <property type="match status" value="1"/>
</dbReference>
<dbReference type="RefSeq" id="WP_092670575.1">
    <property type="nucleotide sequence ID" value="NZ_FOXS01000002.1"/>
</dbReference>
<dbReference type="SUPFAM" id="SSF51679">
    <property type="entry name" value="Bacterial luciferase-like"/>
    <property type="match status" value="1"/>
</dbReference>
<keyword evidence="2" id="KW-0503">Monooxygenase</keyword>
<dbReference type="Pfam" id="PF00296">
    <property type="entry name" value="Bac_luciferase"/>
    <property type="match status" value="1"/>
</dbReference>
<name>A0A1I5WRR2_HYMAR</name>
<dbReference type="GO" id="GO:0004497">
    <property type="term" value="F:monooxygenase activity"/>
    <property type="evidence" value="ECO:0007669"/>
    <property type="project" value="UniProtKB-KW"/>
</dbReference>
<keyword evidence="1" id="KW-0560">Oxidoreductase</keyword>
<feature type="domain" description="Luciferase-like" evidence="3">
    <location>
        <begin position="1"/>
        <end position="302"/>
    </location>
</feature>
<dbReference type="STRING" id="1227077.SAMN04515668_1448"/>
<proteinExistence type="predicted"/>
<evidence type="ECO:0000256" key="2">
    <source>
        <dbReference type="ARBA" id="ARBA00023033"/>
    </source>
</evidence>
<dbReference type="Gene3D" id="3.20.20.30">
    <property type="entry name" value="Luciferase-like domain"/>
    <property type="match status" value="1"/>
</dbReference>
<dbReference type="InterPro" id="IPR050766">
    <property type="entry name" value="Bact_Lucif_Oxidored"/>
</dbReference>
<dbReference type="GO" id="GO:0016705">
    <property type="term" value="F:oxidoreductase activity, acting on paired donors, with incorporation or reduction of molecular oxygen"/>
    <property type="evidence" value="ECO:0007669"/>
    <property type="project" value="InterPro"/>
</dbReference>
<dbReference type="InterPro" id="IPR011251">
    <property type="entry name" value="Luciferase-like_dom"/>
</dbReference>
<keyword evidence="5" id="KW-1185">Reference proteome</keyword>
<sequence length="357" mass="38673">MELGISSFGEVAPAHVAGSDRGAAQRMQELLALAKLADEVGLDVLALGEHHRSDFIISSPEVILAAVAAITKRIRLSSAVTVLSSADPVRTFQNFATVDLISNGRAEILAGRGSFIESYPLFGYDLNDYDELFVEKLSLLLKINASEVVSWQGKHRAAIAAQGVYPRPVQPKLPVWIGIGGTPASAVRAGKLGLPLTIAILGGAPERYVPFAELYRESAQQAGHDAAQLPLCLNCHFHIADTSKQAADEFFPPYSQLMNRIGRERGWSPMDRRHFDFLCGPEGPLFVGAPQEITDKLLNLHSFFHNTRFLAQLVLEGIPHQSVLRSIELFGTQVAPAVRAALGIQQANLTPSEPTQA</sequence>